<name>A0ABS4SVA9_9PROT</name>
<evidence type="ECO:0000256" key="6">
    <source>
        <dbReference type="ARBA" id="ARBA00022679"/>
    </source>
</evidence>
<dbReference type="InterPro" id="IPR043150">
    <property type="entry name" value="Phytochrome_PHY_sf"/>
</dbReference>
<dbReference type="InterPro" id="IPR036890">
    <property type="entry name" value="HATPase_C_sf"/>
</dbReference>
<feature type="domain" description="Phytochrome chromophore attachment site" evidence="11">
    <location>
        <begin position="150"/>
        <end position="308"/>
    </location>
</feature>
<dbReference type="EMBL" id="JAGINP010000031">
    <property type="protein sequence ID" value="MBP2296495.1"/>
    <property type="molecule type" value="Genomic_DNA"/>
</dbReference>
<dbReference type="InterPro" id="IPR005467">
    <property type="entry name" value="His_kinase_dom"/>
</dbReference>
<dbReference type="GO" id="GO:0016301">
    <property type="term" value="F:kinase activity"/>
    <property type="evidence" value="ECO:0007669"/>
    <property type="project" value="UniProtKB-KW"/>
</dbReference>
<feature type="compositionally biased region" description="Basic and acidic residues" evidence="10">
    <location>
        <begin position="747"/>
        <end position="773"/>
    </location>
</feature>
<feature type="domain" description="Histidine kinase" evidence="12">
    <location>
        <begin position="533"/>
        <end position="747"/>
    </location>
</feature>
<dbReference type="SUPFAM" id="SSF47384">
    <property type="entry name" value="Homodimeric domain of signal transducing histidine kinase"/>
    <property type="match status" value="1"/>
</dbReference>
<feature type="region of interest" description="Disordered" evidence="10">
    <location>
        <begin position="746"/>
        <end position="773"/>
    </location>
</feature>
<comment type="catalytic activity">
    <reaction evidence="1">
        <text>ATP + protein L-histidine = ADP + protein N-phospho-L-histidine.</text>
        <dbReference type="EC" id="2.7.13.3"/>
    </reaction>
</comment>
<evidence type="ECO:0000256" key="9">
    <source>
        <dbReference type="ARBA" id="ARBA00023170"/>
    </source>
</evidence>
<dbReference type="InterPro" id="IPR029016">
    <property type="entry name" value="GAF-like_dom_sf"/>
</dbReference>
<dbReference type="SUPFAM" id="SSF55785">
    <property type="entry name" value="PYP-like sensor domain (PAS domain)"/>
    <property type="match status" value="1"/>
</dbReference>
<dbReference type="EC" id="2.7.13.3" evidence="3"/>
<evidence type="ECO:0000259" key="12">
    <source>
        <dbReference type="PROSITE" id="PS50109"/>
    </source>
</evidence>
<dbReference type="Pfam" id="PF02518">
    <property type="entry name" value="HATPase_c"/>
    <property type="match status" value="1"/>
</dbReference>
<evidence type="ECO:0000256" key="4">
    <source>
        <dbReference type="ARBA" id="ARBA00022543"/>
    </source>
</evidence>
<keyword evidence="7 13" id="KW-0418">Kinase</keyword>
<dbReference type="InterPro" id="IPR013654">
    <property type="entry name" value="PAS_2"/>
</dbReference>
<dbReference type="InterPro" id="IPR003018">
    <property type="entry name" value="GAF"/>
</dbReference>
<evidence type="ECO:0000313" key="13">
    <source>
        <dbReference type="EMBL" id="MBP2296495.1"/>
    </source>
</evidence>
<dbReference type="InterPro" id="IPR001294">
    <property type="entry name" value="Phytochrome"/>
</dbReference>
<dbReference type="SMART" id="SM00387">
    <property type="entry name" value="HATPase_c"/>
    <property type="match status" value="1"/>
</dbReference>
<evidence type="ECO:0000256" key="8">
    <source>
        <dbReference type="ARBA" id="ARBA00022991"/>
    </source>
</evidence>
<dbReference type="PANTHER" id="PTHR42878:SF15">
    <property type="entry name" value="BACTERIOPHYTOCHROME"/>
    <property type="match status" value="1"/>
</dbReference>
<dbReference type="RefSeq" id="WP_209771715.1">
    <property type="nucleotide sequence ID" value="NZ_JAGINP010000031.1"/>
</dbReference>
<organism evidence="13 14">
    <name type="scientific">Azospirillum rugosum</name>
    <dbReference type="NCBI Taxonomy" id="416170"/>
    <lineage>
        <taxon>Bacteria</taxon>
        <taxon>Pseudomonadati</taxon>
        <taxon>Pseudomonadota</taxon>
        <taxon>Alphaproteobacteria</taxon>
        <taxon>Rhodospirillales</taxon>
        <taxon>Azospirillaceae</taxon>
        <taxon>Azospirillum</taxon>
    </lineage>
</organism>
<gene>
    <name evidence="13" type="ORF">J2851_006313</name>
</gene>
<keyword evidence="6" id="KW-0808">Transferase</keyword>
<evidence type="ECO:0000313" key="14">
    <source>
        <dbReference type="Proteomes" id="UP000781958"/>
    </source>
</evidence>
<keyword evidence="14" id="KW-1185">Reference proteome</keyword>
<reference evidence="13 14" key="1">
    <citation type="submission" date="2021-03" db="EMBL/GenBank/DDBJ databases">
        <title>Genomic Encyclopedia of Type Strains, Phase III (KMG-III): the genomes of soil and plant-associated and newly described type strains.</title>
        <authorList>
            <person name="Whitman W."/>
        </authorList>
    </citation>
    <scope>NUCLEOTIDE SEQUENCE [LARGE SCALE GENOMIC DNA]</scope>
    <source>
        <strain evidence="13 14">IMMIB AFH-6</strain>
    </source>
</reference>
<dbReference type="InterPro" id="IPR003661">
    <property type="entry name" value="HisK_dim/P_dom"/>
</dbReference>
<proteinExistence type="inferred from homology"/>
<dbReference type="InterPro" id="IPR035965">
    <property type="entry name" value="PAS-like_dom_sf"/>
</dbReference>
<dbReference type="Gene3D" id="3.30.450.270">
    <property type="match status" value="1"/>
</dbReference>
<dbReference type="Pfam" id="PF01590">
    <property type="entry name" value="GAF"/>
    <property type="match status" value="1"/>
</dbReference>
<keyword evidence="5" id="KW-0716">Sensory transduction</keyword>
<keyword evidence="4" id="KW-0600">Photoreceptor protein</keyword>
<dbReference type="Gene3D" id="3.30.450.20">
    <property type="entry name" value="PAS domain"/>
    <property type="match status" value="1"/>
</dbReference>
<dbReference type="PROSITE" id="PS50109">
    <property type="entry name" value="HIS_KIN"/>
    <property type="match status" value="1"/>
</dbReference>
<dbReference type="SUPFAM" id="SSF55781">
    <property type="entry name" value="GAF domain-like"/>
    <property type="match status" value="2"/>
</dbReference>
<dbReference type="InterPro" id="IPR050351">
    <property type="entry name" value="BphY/WalK/GraS-like"/>
</dbReference>
<evidence type="ECO:0000256" key="1">
    <source>
        <dbReference type="ARBA" id="ARBA00000085"/>
    </source>
</evidence>
<dbReference type="SMART" id="SM00388">
    <property type="entry name" value="HisKA"/>
    <property type="match status" value="1"/>
</dbReference>
<dbReference type="Gene3D" id="3.30.565.10">
    <property type="entry name" value="Histidine kinase-like ATPase, C-terminal domain"/>
    <property type="match status" value="1"/>
</dbReference>
<dbReference type="PRINTS" id="PR01033">
    <property type="entry name" value="PHYTOCHROME"/>
</dbReference>
<keyword evidence="9" id="KW-0675">Receptor</keyword>
<dbReference type="InterPro" id="IPR013515">
    <property type="entry name" value="Phytochrome_cen-reg"/>
</dbReference>
<dbReference type="Gene3D" id="3.30.450.40">
    <property type="match status" value="1"/>
</dbReference>
<dbReference type="InterPro" id="IPR016132">
    <property type="entry name" value="Phyto_chromo_attachment"/>
</dbReference>
<dbReference type="CDD" id="cd00082">
    <property type="entry name" value="HisKA"/>
    <property type="match status" value="1"/>
</dbReference>
<evidence type="ECO:0000256" key="7">
    <source>
        <dbReference type="ARBA" id="ARBA00022777"/>
    </source>
</evidence>
<comment type="similarity">
    <text evidence="2">In the N-terminal section; belongs to the phytochrome family.</text>
</comment>
<keyword evidence="8" id="KW-0157">Chromophore</keyword>
<dbReference type="Pfam" id="PF00512">
    <property type="entry name" value="HisKA"/>
    <property type="match status" value="1"/>
</dbReference>
<dbReference type="PROSITE" id="PS50046">
    <property type="entry name" value="PHYTOCHROME_2"/>
    <property type="match status" value="1"/>
</dbReference>
<dbReference type="InterPro" id="IPR003594">
    <property type="entry name" value="HATPase_dom"/>
</dbReference>
<sequence length="773" mass="84845">MATDDLDLNACSREPIHIPGSIQPHGLLLALSDDAAGAAFTLTQASANAGPALRVAVEDALGRPVEEVVRPELAGPLADFLGKRSFPNRPVPVGLTALPSVGMVQILAHAAEDGAVVVELERLTDEANSRLDHVYPRMRETIERLDALNAPADILACAAQEVRALTGFDRVLVYRFDADWHGTVVAEDGNGRLPSYLDLRFPATDIPVQARELYRLNRQRLIPDSGYAPVPILPALNPGTGRPLDLSFSVLRSVSPVHVEYMRNMETASSMSVSILLHGRLWGLISCHHKDPFQVSYALRSACDLIAQILSVRIAAVEDRRDAEHRIALKAIQARLLAAMAQADPFIAGLTEAPDDLLRFAAATGAAVVFEQTCTLVGETPTVREVMGLVSWLAEQGEPEQFETDSLSALHPPAAAFEDKAAGLLAIAVSKLHASYILWFRPEVVRTVRWGGDPRKPERHEPGATRLHPRTSFEAWKETVRHRALPWTLAERETAAELRHAIIGIVLRKAEELAALSRELARSNKELESFSYSVSHDLRAPFRHIVGYAELLQELESDHLSATGRRYLDTIVDAANTAGSLVDNLLHFSQMGRSELTPVSIDMGQLVGEVRETLAPEAVGRAIDWNVGPLPTVRGDPTMMRLVLQNLLSNAIKYTRGREPARIAVGCEDRPKETLFYVRDNGVGFNQAYVKKLFGVFQRLHRNEEFEGIGIGLANVRRAVDRHGGQTWAEGRLDEGAAFFFTLPKADPTKSESAKPESGKPDRAKPELRDPNE</sequence>
<accession>A0ABS4SVA9</accession>
<dbReference type="SMART" id="SM00065">
    <property type="entry name" value="GAF"/>
    <property type="match status" value="1"/>
</dbReference>
<evidence type="ECO:0000256" key="5">
    <source>
        <dbReference type="ARBA" id="ARBA00022606"/>
    </source>
</evidence>
<dbReference type="Pfam" id="PF08446">
    <property type="entry name" value="PAS_2"/>
    <property type="match status" value="1"/>
</dbReference>
<comment type="caution">
    <text evidence="13">The sequence shown here is derived from an EMBL/GenBank/DDBJ whole genome shotgun (WGS) entry which is preliminary data.</text>
</comment>
<dbReference type="SUPFAM" id="SSF55874">
    <property type="entry name" value="ATPase domain of HSP90 chaperone/DNA topoisomerase II/histidine kinase"/>
    <property type="match status" value="1"/>
</dbReference>
<evidence type="ECO:0000259" key="11">
    <source>
        <dbReference type="PROSITE" id="PS50046"/>
    </source>
</evidence>
<evidence type="ECO:0000256" key="10">
    <source>
        <dbReference type="SAM" id="MobiDB-lite"/>
    </source>
</evidence>
<evidence type="ECO:0000256" key="2">
    <source>
        <dbReference type="ARBA" id="ARBA00006402"/>
    </source>
</evidence>
<dbReference type="PANTHER" id="PTHR42878">
    <property type="entry name" value="TWO-COMPONENT HISTIDINE KINASE"/>
    <property type="match status" value="1"/>
</dbReference>
<dbReference type="Proteomes" id="UP000781958">
    <property type="component" value="Unassembled WGS sequence"/>
</dbReference>
<evidence type="ECO:0000256" key="3">
    <source>
        <dbReference type="ARBA" id="ARBA00012438"/>
    </source>
</evidence>
<dbReference type="InterPro" id="IPR036097">
    <property type="entry name" value="HisK_dim/P_sf"/>
</dbReference>
<protein>
    <recommendedName>
        <fullName evidence="3">histidine kinase</fullName>
        <ecNumber evidence="3">2.7.13.3</ecNumber>
    </recommendedName>
</protein>
<dbReference type="Pfam" id="PF00360">
    <property type="entry name" value="PHY"/>
    <property type="match status" value="1"/>
</dbReference>
<dbReference type="Gene3D" id="1.10.287.130">
    <property type="match status" value="1"/>
</dbReference>